<evidence type="ECO:0000313" key="3">
    <source>
        <dbReference type="EMBL" id="NEU06334.1"/>
    </source>
</evidence>
<dbReference type="InterPro" id="IPR044122">
    <property type="entry name" value="UPF0261_N"/>
</dbReference>
<evidence type="ECO:0000259" key="1">
    <source>
        <dbReference type="Pfam" id="PF06792"/>
    </source>
</evidence>
<dbReference type="AlphaFoldDB" id="A0A6M0H7P4"/>
<dbReference type="PANTHER" id="PTHR31862">
    <property type="entry name" value="UPF0261 DOMAIN PROTEIN (AFU_ORTHOLOGUE AFUA_1G10120)"/>
    <property type="match status" value="1"/>
</dbReference>
<reference evidence="3 4" key="1">
    <citation type="submission" date="2020-02" db="EMBL/GenBank/DDBJ databases">
        <title>Genome assembly of a novel Clostridium senegalense strain.</title>
        <authorList>
            <person name="Gupta T.B."/>
            <person name="Jauregui R."/>
            <person name="Maclean P."/>
            <person name="Nawarathana A."/>
            <person name="Brightwell G."/>
        </authorList>
    </citation>
    <scope>NUCLEOTIDE SEQUENCE [LARGE SCALE GENOMIC DNA]</scope>
    <source>
        <strain evidence="3 4">AGRFS4</strain>
    </source>
</reference>
<dbReference type="CDD" id="cd15488">
    <property type="entry name" value="Tm-1-like"/>
    <property type="match status" value="1"/>
</dbReference>
<name>A0A6M0H7P4_9CLOT</name>
<dbReference type="InterPro" id="IPR008322">
    <property type="entry name" value="UPF0261"/>
</dbReference>
<evidence type="ECO:0000313" key="4">
    <source>
        <dbReference type="Proteomes" id="UP000481872"/>
    </source>
</evidence>
<keyword evidence="4" id="KW-1185">Reference proteome</keyword>
<dbReference type="Pfam" id="PF06792">
    <property type="entry name" value="UPF0261"/>
    <property type="match status" value="1"/>
</dbReference>
<dbReference type="RefSeq" id="WP_199870793.1">
    <property type="nucleotide sequence ID" value="NZ_JAAGPU010000041.1"/>
</dbReference>
<dbReference type="EMBL" id="JAAGPU010000041">
    <property type="protein sequence ID" value="NEU06334.1"/>
    <property type="molecule type" value="Genomic_DNA"/>
</dbReference>
<dbReference type="InterPro" id="IPR056778">
    <property type="entry name" value="UPF0261_C"/>
</dbReference>
<comment type="caution">
    <text evidence="3">The sequence shown here is derived from an EMBL/GenBank/DDBJ whole genome shotgun (WGS) entry which is preliminary data.</text>
</comment>
<feature type="domain" description="UPF0261" evidence="2">
    <location>
        <begin position="185"/>
        <end position="402"/>
    </location>
</feature>
<sequence>MKKIAIIGTLDSKGEEYSYLKNIIERQGLETLVIDVGIFDPSIEADIKNEDIAKSVNESIKMLQEKKDRGYAVEIMSKGAVKVVKELYDKGEISGIISLGGSGGTALATPCMRTLPIGVPKIMVSTLASGDTRPYVGVSDLIMMHSVVDISGLNSISKKIIRNAANAIVGMVNNEEVEDDKSEEKKLIAATMFGVTTPCVTKAREYLESKGYEVIVFHATGTGGQAMENLIDGGFIDGVLDITTTELCDELVGGVLSAGPNRLEASVKRGIPQIVSTGALDMVNFGPYETVPEKFKDRKFYKHNPTVTLMRTTKEECRELGKLICEKLNKTNSKTAIVLPLKGISMIDVEGQPFYGQEEDQVLFDTIKNNIDNKNIEIIEVQQDINDERIAILMAKKLIKLMENK</sequence>
<accession>A0A6M0H7P4</accession>
<dbReference type="NCBIfam" id="NF002674">
    <property type="entry name" value="PRK02399.1-2"/>
    <property type="match status" value="1"/>
</dbReference>
<dbReference type="PIRSF" id="PIRSF033271">
    <property type="entry name" value="UCP033271"/>
    <property type="match status" value="1"/>
</dbReference>
<dbReference type="Pfam" id="PF23189">
    <property type="entry name" value="UPF0261_C"/>
    <property type="match status" value="1"/>
</dbReference>
<dbReference type="InterPro" id="IPR051353">
    <property type="entry name" value="Tobamovirus_resist_UPF0261"/>
</dbReference>
<dbReference type="Gene3D" id="3.40.50.12020">
    <property type="entry name" value="Uncharacterised protein family UPF0261, NN domain"/>
    <property type="match status" value="1"/>
</dbReference>
<evidence type="ECO:0000259" key="2">
    <source>
        <dbReference type="Pfam" id="PF23189"/>
    </source>
</evidence>
<feature type="domain" description="UPF0261" evidence="1">
    <location>
        <begin position="2"/>
        <end position="175"/>
    </location>
</feature>
<protein>
    <submittedName>
        <fullName evidence="3">UPF0261 family protein</fullName>
    </submittedName>
</protein>
<dbReference type="PANTHER" id="PTHR31862:SF1">
    <property type="entry name" value="UPF0261 DOMAIN PROTEIN (AFU_ORTHOLOGUE AFUA_1G10120)"/>
    <property type="match status" value="1"/>
</dbReference>
<dbReference type="Proteomes" id="UP000481872">
    <property type="component" value="Unassembled WGS sequence"/>
</dbReference>
<organism evidence="3 4">
    <name type="scientific">Clostridium senegalense</name>
    <dbReference type="NCBI Taxonomy" id="1465809"/>
    <lineage>
        <taxon>Bacteria</taxon>
        <taxon>Bacillati</taxon>
        <taxon>Bacillota</taxon>
        <taxon>Clostridia</taxon>
        <taxon>Eubacteriales</taxon>
        <taxon>Clostridiaceae</taxon>
        <taxon>Clostridium</taxon>
    </lineage>
</organism>
<dbReference type="Gene3D" id="3.40.50.12030">
    <property type="entry name" value="Uncharacterised protein family UPF0261, NC domain"/>
    <property type="match status" value="1"/>
</dbReference>
<gene>
    <name evidence="3" type="ORF">G3M99_16085</name>
</gene>
<proteinExistence type="predicted"/>